<dbReference type="FunFam" id="3.40.1170.60:FF:000003">
    <property type="entry name" value="DNA polymerase eta"/>
    <property type="match status" value="1"/>
</dbReference>
<dbReference type="HAMAP" id="MF_01113">
    <property type="entry name" value="DNApol_IV"/>
    <property type="match status" value="1"/>
</dbReference>
<evidence type="ECO:0000256" key="2">
    <source>
        <dbReference type="ARBA" id="ARBA00022457"/>
    </source>
</evidence>
<evidence type="ECO:0000256" key="12">
    <source>
        <dbReference type="HAMAP-Rule" id="MF_01113"/>
    </source>
</evidence>
<dbReference type="Proteomes" id="UP000003052">
    <property type="component" value="Unassembled WGS sequence"/>
</dbReference>
<dbReference type="Gene3D" id="3.30.70.270">
    <property type="match status" value="1"/>
</dbReference>
<evidence type="ECO:0000256" key="10">
    <source>
        <dbReference type="ARBA" id="ARBA00023204"/>
    </source>
</evidence>
<dbReference type="GO" id="GO:0006281">
    <property type="term" value="P:DNA repair"/>
    <property type="evidence" value="ECO:0007669"/>
    <property type="project" value="UniProtKB-UniRule"/>
</dbReference>
<name>E7RFN7_9BACL</name>
<evidence type="ECO:0000256" key="3">
    <source>
        <dbReference type="ARBA" id="ARBA00022679"/>
    </source>
</evidence>
<evidence type="ECO:0000313" key="15">
    <source>
        <dbReference type="Proteomes" id="UP000003052"/>
    </source>
</evidence>
<dbReference type="EC" id="2.7.7.7" evidence="12"/>
<dbReference type="InterPro" id="IPR043128">
    <property type="entry name" value="Rev_trsase/Diguanyl_cyclase"/>
</dbReference>
<keyword evidence="8 12" id="KW-0460">Magnesium</keyword>
<dbReference type="InterPro" id="IPR001126">
    <property type="entry name" value="UmuC"/>
</dbReference>
<dbReference type="Gene3D" id="3.30.1490.100">
    <property type="entry name" value="DNA polymerase, Y-family, little finger domain"/>
    <property type="match status" value="1"/>
</dbReference>
<dbReference type="CDD" id="cd03586">
    <property type="entry name" value="PolY_Pol_IV_kappa"/>
    <property type="match status" value="1"/>
</dbReference>
<dbReference type="GO" id="GO:0009432">
    <property type="term" value="P:SOS response"/>
    <property type="evidence" value="ECO:0007669"/>
    <property type="project" value="TreeGrafter"/>
</dbReference>
<dbReference type="eggNOG" id="COG0389">
    <property type="taxonomic scope" value="Bacteria"/>
</dbReference>
<protein>
    <recommendedName>
        <fullName evidence="12">DNA polymerase IV</fullName>
        <shortName evidence="12">Pol IV</shortName>
        <ecNumber evidence="12">2.7.7.7</ecNumber>
    </recommendedName>
</protein>
<dbReference type="PANTHER" id="PTHR11076:SF33">
    <property type="entry name" value="DNA POLYMERASE KAPPA"/>
    <property type="match status" value="1"/>
</dbReference>
<keyword evidence="6 12" id="KW-0479">Metal-binding</keyword>
<dbReference type="GO" id="GO:0000287">
    <property type="term" value="F:magnesium ion binding"/>
    <property type="evidence" value="ECO:0007669"/>
    <property type="project" value="UniProtKB-UniRule"/>
</dbReference>
<evidence type="ECO:0000256" key="5">
    <source>
        <dbReference type="ARBA" id="ARBA00022705"/>
    </source>
</evidence>
<comment type="subunit">
    <text evidence="12">Monomer.</text>
</comment>
<dbReference type="InterPro" id="IPR022880">
    <property type="entry name" value="DNApol_IV"/>
</dbReference>
<evidence type="ECO:0000256" key="9">
    <source>
        <dbReference type="ARBA" id="ARBA00022932"/>
    </source>
</evidence>
<feature type="site" description="Substrate discrimination" evidence="12">
    <location>
        <position position="34"/>
    </location>
</feature>
<dbReference type="Pfam" id="PF00817">
    <property type="entry name" value="IMS"/>
    <property type="match status" value="1"/>
</dbReference>
<keyword evidence="12" id="KW-0238">DNA-binding</keyword>
<dbReference type="NCBIfam" id="NF002677">
    <property type="entry name" value="PRK02406.1"/>
    <property type="match status" value="1"/>
</dbReference>
<evidence type="ECO:0000256" key="11">
    <source>
        <dbReference type="ARBA" id="ARBA00049244"/>
    </source>
</evidence>
<dbReference type="SUPFAM" id="SSF56672">
    <property type="entry name" value="DNA/RNA polymerases"/>
    <property type="match status" value="1"/>
</dbReference>
<evidence type="ECO:0000259" key="13">
    <source>
        <dbReference type="PROSITE" id="PS50173"/>
    </source>
</evidence>
<keyword evidence="2 12" id="KW-0515">Mutator protein</keyword>
<dbReference type="AlphaFoldDB" id="E7RFN7"/>
<keyword evidence="10 12" id="KW-0234">DNA repair</keyword>
<dbReference type="GO" id="GO:0042276">
    <property type="term" value="P:error-prone translesion synthesis"/>
    <property type="evidence" value="ECO:0007669"/>
    <property type="project" value="TreeGrafter"/>
</dbReference>
<dbReference type="PROSITE" id="PS50173">
    <property type="entry name" value="UMUC"/>
    <property type="match status" value="1"/>
</dbReference>
<sequence length="430" mass="48644">MYVLSFFDTLKEKEMRDSAMASRVIFHIDMNSFYASVEQSHNPELKGKAIAIAGNPKERKGIIVTCSYEARAHGIYTTMQVHEAKRKFPELLLLPPNFERYRAASKAMFEILRTYTDLVEPVSIDEGYVDVTELIETRHALEIADEIQQRLLADLDLPCSIGIAPNKFLAKTASDMKKPMGITVLRKRSIQDLLWPKSVIEMHGIGDSTAARLKSLKIETIGELATANEGLIKEKMGKNGLRLRERANGIDDRPVDPDSIYDTKSVGTSTTLPVDETNEQSLRALFRQLSEKVANRLEAKELAGSTVSIQTRSSDWKNRTRSITLNNTVWKADDIQRTAWQLFTKHWNGEALRLIGVTVSNVASKGDMTEQLSIFNFQDHVKEEPILDLMAKLESRFGKSVLTRGTKIKKTNYDSKTSFSKDFLDDHERK</sequence>
<feature type="active site" evidence="12">
    <location>
        <position position="126"/>
    </location>
</feature>
<comment type="function">
    <text evidence="12">Poorly processive, error-prone DNA polymerase involved in untargeted mutagenesis. Copies undamaged DNA at stalled replication forks, which arise in vivo from mismatched or misaligned primer ends. These misaligned primers can be extended by PolIV. Exhibits no 3'-5' exonuclease (proofreading) activity. May be involved in translesional synthesis, in conjunction with the beta clamp from PolIII.</text>
</comment>
<comment type="catalytic activity">
    <reaction evidence="11 12">
        <text>DNA(n) + a 2'-deoxyribonucleoside 5'-triphosphate = DNA(n+1) + diphosphate</text>
        <dbReference type="Rhea" id="RHEA:22508"/>
        <dbReference type="Rhea" id="RHEA-COMP:17339"/>
        <dbReference type="Rhea" id="RHEA-COMP:17340"/>
        <dbReference type="ChEBI" id="CHEBI:33019"/>
        <dbReference type="ChEBI" id="CHEBI:61560"/>
        <dbReference type="ChEBI" id="CHEBI:173112"/>
        <dbReference type="EC" id="2.7.7.7"/>
    </reaction>
</comment>
<dbReference type="NCBIfam" id="NF002492">
    <property type="entry name" value="PRK01810.1"/>
    <property type="match status" value="1"/>
</dbReference>
<dbReference type="EMBL" id="AEPB01000022">
    <property type="protein sequence ID" value="EGA90157.1"/>
    <property type="molecule type" value="Genomic_DNA"/>
</dbReference>
<feature type="binding site" evidence="12">
    <location>
        <position position="29"/>
    </location>
    <ligand>
        <name>Mg(2+)</name>
        <dbReference type="ChEBI" id="CHEBI:18420"/>
    </ligand>
</feature>
<dbReference type="GO" id="GO:0003887">
    <property type="term" value="F:DNA-directed DNA polymerase activity"/>
    <property type="evidence" value="ECO:0007669"/>
    <property type="project" value="UniProtKB-UniRule"/>
</dbReference>
<dbReference type="InterPro" id="IPR043502">
    <property type="entry name" value="DNA/RNA_pol_sf"/>
</dbReference>
<comment type="subcellular location">
    <subcellularLocation>
        <location evidence="12">Cytoplasm</location>
    </subcellularLocation>
</comment>
<evidence type="ECO:0000313" key="14">
    <source>
        <dbReference type="EMBL" id="EGA90157.1"/>
    </source>
</evidence>
<dbReference type="GO" id="GO:0006261">
    <property type="term" value="P:DNA-templated DNA replication"/>
    <property type="evidence" value="ECO:0007669"/>
    <property type="project" value="UniProtKB-UniRule"/>
</dbReference>
<keyword evidence="9 12" id="KW-0239">DNA-directed DNA polymerase</keyword>
<evidence type="ECO:0000256" key="6">
    <source>
        <dbReference type="ARBA" id="ARBA00022723"/>
    </source>
</evidence>
<keyword evidence="7 12" id="KW-0227">DNA damage</keyword>
<dbReference type="Gene3D" id="3.40.1170.60">
    <property type="match status" value="1"/>
</dbReference>
<gene>
    <name evidence="12" type="primary">dinB</name>
    <name evidence="14" type="ORF">GPDM_06415</name>
</gene>
<evidence type="ECO:0000256" key="1">
    <source>
        <dbReference type="ARBA" id="ARBA00010945"/>
    </source>
</evidence>
<keyword evidence="12" id="KW-0963">Cytoplasm</keyword>
<dbReference type="Pfam" id="PF11799">
    <property type="entry name" value="IMS_C"/>
    <property type="match status" value="1"/>
</dbReference>
<reference evidence="14 15" key="1">
    <citation type="journal article" date="2011" name="J. Bacteriol.">
        <title>The Draft Genome of Planococcus donghaensis MPA1U2 Reveals Nonsporulation Pathways Controlled by a Conserved Spo0A Regulon.</title>
        <authorList>
            <person name="Pearson M.D."/>
            <person name="Noller H.F."/>
        </authorList>
    </citation>
    <scope>NUCLEOTIDE SEQUENCE [LARGE SCALE GENOMIC DNA]</scope>
    <source>
        <strain evidence="14 15">MPA1U2</strain>
    </source>
</reference>
<evidence type="ECO:0000256" key="4">
    <source>
        <dbReference type="ARBA" id="ARBA00022695"/>
    </source>
</evidence>
<feature type="domain" description="UmuC" evidence="13">
    <location>
        <begin position="25"/>
        <end position="206"/>
    </location>
</feature>
<comment type="cofactor">
    <cofactor evidence="12">
        <name>Mg(2+)</name>
        <dbReference type="ChEBI" id="CHEBI:18420"/>
    </cofactor>
    <text evidence="12">Binds 2 magnesium ions per subunit.</text>
</comment>
<accession>E7RFN7</accession>
<evidence type="ECO:0000256" key="8">
    <source>
        <dbReference type="ARBA" id="ARBA00022842"/>
    </source>
</evidence>
<organism evidence="14 15">
    <name type="scientific">Planococcus donghaensis MPA1U2</name>
    <dbReference type="NCBI Taxonomy" id="933115"/>
    <lineage>
        <taxon>Bacteria</taxon>
        <taxon>Bacillati</taxon>
        <taxon>Bacillota</taxon>
        <taxon>Bacilli</taxon>
        <taxon>Bacillales</taxon>
        <taxon>Caryophanaceae</taxon>
        <taxon>Planococcus</taxon>
    </lineage>
</organism>
<dbReference type="Gene3D" id="1.10.150.20">
    <property type="entry name" value="5' to 3' exonuclease, C-terminal subdomain"/>
    <property type="match status" value="1"/>
</dbReference>
<dbReference type="FunFam" id="3.30.1490.100:FF:000004">
    <property type="entry name" value="DNA polymerase IV"/>
    <property type="match status" value="1"/>
</dbReference>
<dbReference type="PANTHER" id="PTHR11076">
    <property type="entry name" value="DNA REPAIR POLYMERASE UMUC / TRANSFERASE FAMILY MEMBER"/>
    <property type="match status" value="1"/>
</dbReference>
<keyword evidence="5 12" id="KW-0235">DNA replication</keyword>
<dbReference type="SUPFAM" id="SSF100879">
    <property type="entry name" value="Lesion bypass DNA polymerase (Y-family), little finger domain"/>
    <property type="match status" value="1"/>
</dbReference>
<dbReference type="GO" id="GO:0003684">
    <property type="term" value="F:damaged DNA binding"/>
    <property type="evidence" value="ECO:0007669"/>
    <property type="project" value="InterPro"/>
</dbReference>
<dbReference type="GO" id="GO:0005829">
    <property type="term" value="C:cytosol"/>
    <property type="evidence" value="ECO:0007669"/>
    <property type="project" value="TreeGrafter"/>
</dbReference>
<proteinExistence type="inferred from homology"/>
<dbReference type="InterPro" id="IPR036775">
    <property type="entry name" value="DNA_pol_Y-fam_lit_finger_sf"/>
</dbReference>
<keyword evidence="3 12" id="KW-0808">Transferase</keyword>
<feature type="binding site" evidence="12">
    <location>
        <position position="125"/>
    </location>
    <ligand>
        <name>Mg(2+)</name>
        <dbReference type="ChEBI" id="CHEBI:18420"/>
    </ligand>
</feature>
<comment type="similarity">
    <text evidence="1 12">Belongs to the DNA polymerase type-Y family.</text>
</comment>
<keyword evidence="4 12" id="KW-0548">Nucleotidyltransferase</keyword>
<dbReference type="InterPro" id="IPR017961">
    <property type="entry name" value="DNA_pol_Y-fam_little_finger"/>
</dbReference>
<evidence type="ECO:0000256" key="7">
    <source>
        <dbReference type="ARBA" id="ARBA00022763"/>
    </source>
</evidence>
<comment type="caution">
    <text evidence="14">The sequence shown here is derived from an EMBL/GenBank/DDBJ whole genome shotgun (WGS) entry which is preliminary data.</text>
</comment>
<dbReference type="InterPro" id="IPR050116">
    <property type="entry name" value="DNA_polymerase-Y"/>
</dbReference>